<organism evidence="6">
    <name type="scientific">marine metagenome</name>
    <dbReference type="NCBI Taxonomy" id="408172"/>
    <lineage>
        <taxon>unclassified sequences</taxon>
        <taxon>metagenomes</taxon>
        <taxon>ecological metagenomes</taxon>
    </lineage>
</organism>
<feature type="non-terminal residue" evidence="6">
    <location>
        <position position="194"/>
    </location>
</feature>
<feature type="domain" description="Core-binding (CB)" evidence="5">
    <location>
        <begin position="1"/>
        <end position="86"/>
    </location>
</feature>
<evidence type="ECO:0000256" key="1">
    <source>
        <dbReference type="ARBA" id="ARBA00022908"/>
    </source>
</evidence>
<dbReference type="Gene3D" id="1.10.443.10">
    <property type="entry name" value="Intergrase catalytic core"/>
    <property type="match status" value="1"/>
</dbReference>
<evidence type="ECO:0000313" key="6">
    <source>
        <dbReference type="EMBL" id="SVC55781.1"/>
    </source>
</evidence>
<dbReference type="SUPFAM" id="SSF56349">
    <property type="entry name" value="DNA breaking-rejoining enzymes"/>
    <property type="match status" value="1"/>
</dbReference>
<evidence type="ECO:0000256" key="3">
    <source>
        <dbReference type="ARBA" id="ARBA00023172"/>
    </source>
</evidence>
<dbReference type="InterPro" id="IPR050090">
    <property type="entry name" value="Tyrosine_recombinase_XerCD"/>
</dbReference>
<protein>
    <recommendedName>
        <fullName evidence="7">Core-binding (CB) domain-containing protein</fullName>
    </recommendedName>
</protein>
<evidence type="ECO:0008006" key="7">
    <source>
        <dbReference type="Google" id="ProtNLM"/>
    </source>
</evidence>
<sequence>MLKKDLDKFIENLKVVRHFSSHTLVSYQRDLDKLKSFLERGKKKSWKSIYESDIRDFINNERRKDLSPRTLQRTLSSIRSFFNYLIDEDLININPAVGLITPKAPKVLPKAIDADLVKRLLDFKPEGPLEVRDKAIAEMFYSSGLRLAELCQLNLNDISIKDRSCRVFGKGRKTRDLPVGRKAIEAIRDWLIYR</sequence>
<dbReference type="EMBL" id="UINC01097780">
    <property type="protein sequence ID" value="SVC55781.1"/>
    <property type="molecule type" value="Genomic_DNA"/>
</dbReference>
<dbReference type="PROSITE" id="PS51900">
    <property type="entry name" value="CB"/>
    <property type="match status" value="1"/>
</dbReference>
<dbReference type="PANTHER" id="PTHR30349:SF81">
    <property type="entry name" value="TYROSINE RECOMBINASE XERC"/>
    <property type="match status" value="1"/>
</dbReference>
<evidence type="ECO:0000259" key="4">
    <source>
        <dbReference type="PROSITE" id="PS51898"/>
    </source>
</evidence>
<dbReference type="GO" id="GO:0006310">
    <property type="term" value="P:DNA recombination"/>
    <property type="evidence" value="ECO:0007669"/>
    <property type="project" value="UniProtKB-KW"/>
</dbReference>
<gene>
    <name evidence="6" type="ORF">METZ01_LOCUS308635</name>
</gene>
<dbReference type="InterPro" id="IPR011010">
    <property type="entry name" value="DNA_brk_join_enz"/>
</dbReference>
<dbReference type="PANTHER" id="PTHR30349">
    <property type="entry name" value="PHAGE INTEGRASE-RELATED"/>
    <property type="match status" value="1"/>
</dbReference>
<evidence type="ECO:0000256" key="2">
    <source>
        <dbReference type="ARBA" id="ARBA00023125"/>
    </source>
</evidence>
<feature type="domain" description="Tyr recombinase" evidence="4">
    <location>
        <begin position="107"/>
        <end position="194"/>
    </location>
</feature>
<dbReference type="InterPro" id="IPR004107">
    <property type="entry name" value="Integrase_SAM-like_N"/>
</dbReference>
<dbReference type="InterPro" id="IPR044068">
    <property type="entry name" value="CB"/>
</dbReference>
<keyword evidence="1" id="KW-0229">DNA integration</keyword>
<dbReference type="InterPro" id="IPR010998">
    <property type="entry name" value="Integrase_recombinase_N"/>
</dbReference>
<proteinExistence type="predicted"/>
<dbReference type="GO" id="GO:0015074">
    <property type="term" value="P:DNA integration"/>
    <property type="evidence" value="ECO:0007669"/>
    <property type="project" value="UniProtKB-KW"/>
</dbReference>
<dbReference type="Pfam" id="PF00589">
    <property type="entry name" value="Phage_integrase"/>
    <property type="match status" value="1"/>
</dbReference>
<dbReference type="AlphaFoldDB" id="A0A382N8A0"/>
<dbReference type="GO" id="GO:0003677">
    <property type="term" value="F:DNA binding"/>
    <property type="evidence" value="ECO:0007669"/>
    <property type="project" value="UniProtKB-KW"/>
</dbReference>
<reference evidence="6" key="1">
    <citation type="submission" date="2018-05" db="EMBL/GenBank/DDBJ databases">
        <authorList>
            <person name="Lanie J.A."/>
            <person name="Ng W.-L."/>
            <person name="Kazmierczak K.M."/>
            <person name="Andrzejewski T.M."/>
            <person name="Davidsen T.M."/>
            <person name="Wayne K.J."/>
            <person name="Tettelin H."/>
            <person name="Glass J.I."/>
            <person name="Rusch D."/>
            <person name="Podicherti R."/>
            <person name="Tsui H.-C.T."/>
            <person name="Winkler M.E."/>
        </authorList>
    </citation>
    <scope>NUCLEOTIDE SEQUENCE</scope>
</reference>
<accession>A0A382N8A0</accession>
<name>A0A382N8A0_9ZZZZ</name>
<dbReference type="InterPro" id="IPR013762">
    <property type="entry name" value="Integrase-like_cat_sf"/>
</dbReference>
<keyword evidence="2" id="KW-0238">DNA-binding</keyword>
<dbReference type="Pfam" id="PF02899">
    <property type="entry name" value="Phage_int_SAM_1"/>
    <property type="match status" value="1"/>
</dbReference>
<dbReference type="Gene3D" id="1.10.150.130">
    <property type="match status" value="1"/>
</dbReference>
<dbReference type="PROSITE" id="PS51898">
    <property type="entry name" value="TYR_RECOMBINASE"/>
    <property type="match status" value="1"/>
</dbReference>
<dbReference type="InterPro" id="IPR002104">
    <property type="entry name" value="Integrase_catalytic"/>
</dbReference>
<keyword evidence="3" id="KW-0233">DNA recombination</keyword>
<evidence type="ECO:0000259" key="5">
    <source>
        <dbReference type="PROSITE" id="PS51900"/>
    </source>
</evidence>